<reference evidence="2 3" key="1">
    <citation type="journal article" date="2020" name="ISME J.">
        <title>Uncovering the hidden diversity of litter-decomposition mechanisms in mushroom-forming fungi.</title>
        <authorList>
            <person name="Floudas D."/>
            <person name="Bentzer J."/>
            <person name="Ahren D."/>
            <person name="Johansson T."/>
            <person name="Persson P."/>
            <person name="Tunlid A."/>
        </authorList>
    </citation>
    <scope>NUCLEOTIDE SEQUENCE [LARGE SCALE GENOMIC DNA]</scope>
    <source>
        <strain evidence="2 3">CBS 406.79</strain>
    </source>
</reference>
<dbReference type="Proteomes" id="UP000518752">
    <property type="component" value="Unassembled WGS sequence"/>
</dbReference>
<feature type="region of interest" description="Disordered" evidence="1">
    <location>
        <begin position="248"/>
        <end position="312"/>
    </location>
</feature>
<protein>
    <submittedName>
        <fullName evidence="2">Uncharacterized protein</fullName>
    </submittedName>
</protein>
<dbReference type="AlphaFoldDB" id="A0A8H5LYU3"/>
<feature type="region of interest" description="Disordered" evidence="1">
    <location>
        <begin position="75"/>
        <end position="100"/>
    </location>
</feature>
<feature type="compositionally biased region" description="Polar residues" evidence="1">
    <location>
        <begin position="273"/>
        <end position="291"/>
    </location>
</feature>
<evidence type="ECO:0000313" key="3">
    <source>
        <dbReference type="Proteomes" id="UP000518752"/>
    </source>
</evidence>
<dbReference type="EMBL" id="JAACJN010000100">
    <property type="protein sequence ID" value="KAF5374588.1"/>
    <property type="molecule type" value="Genomic_DNA"/>
</dbReference>
<sequence>MLALLAENRIGPGTVNGKGKAAAAMQTPFQSRTPFLQKPLFTEADTQLKGIRTQTRPFLDKTPLPNRVATASFNAQTPFLHPNRDATPDSAQRPSSTRKHIRLPRNSHKFETPITTGNHWEVGDSSDENIRVEIPEPAKAVPAAEEDFDEIDPVPLTHHSLDLPYQPPFDLDMPDYAVLGKAVLEASRKGWFLNGLQDSIIEIHPEFIEDHNANLDLSSLPDGDPFFDFEIKPQPKPSGSAVTQHKLSAPLKGRPVPVPAPSLPSSRSAVTRPATSASTRVPSRTVSRAGTVSSSKVVSRPPVVSNSRTTGSTAVRAVRATSASKPVTIHRTTSAAVARPTVASNSRTTDSTAVRVTSTSKPVFGTRVAPARSKSSVTAPARTAPTRTPTAAPSALRKPTAATVSRLTTSSATVNSRKVQPSRAKPDGVGADIPLNIDAGTATVEDFMFEI</sequence>
<accession>A0A8H5LYU3</accession>
<keyword evidence="3" id="KW-1185">Reference proteome</keyword>
<comment type="caution">
    <text evidence="2">The sequence shown here is derived from an EMBL/GenBank/DDBJ whole genome shotgun (WGS) entry which is preliminary data.</text>
</comment>
<evidence type="ECO:0000313" key="2">
    <source>
        <dbReference type="EMBL" id="KAF5374588.1"/>
    </source>
</evidence>
<proteinExistence type="predicted"/>
<dbReference type="OrthoDB" id="3266915at2759"/>
<feature type="region of interest" description="Disordered" evidence="1">
    <location>
        <begin position="408"/>
        <end position="427"/>
    </location>
</feature>
<feature type="compositionally biased region" description="Low complexity" evidence="1">
    <location>
        <begin position="378"/>
        <end position="393"/>
    </location>
</feature>
<name>A0A8H5LYU3_9AGAR</name>
<feature type="compositionally biased region" description="Polar residues" evidence="1">
    <location>
        <begin position="408"/>
        <end position="419"/>
    </location>
</feature>
<feature type="region of interest" description="Disordered" evidence="1">
    <location>
        <begin position="371"/>
        <end position="403"/>
    </location>
</feature>
<feature type="compositionally biased region" description="Low complexity" evidence="1">
    <location>
        <begin position="292"/>
        <end position="308"/>
    </location>
</feature>
<gene>
    <name evidence="2" type="ORF">D9757_010179</name>
</gene>
<organism evidence="2 3">
    <name type="scientific">Collybiopsis confluens</name>
    <dbReference type="NCBI Taxonomy" id="2823264"/>
    <lineage>
        <taxon>Eukaryota</taxon>
        <taxon>Fungi</taxon>
        <taxon>Dikarya</taxon>
        <taxon>Basidiomycota</taxon>
        <taxon>Agaricomycotina</taxon>
        <taxon>Agaricomycetes</taxon>
        <taxon>Agaricomycetidae</taxon>
        <taxon>Agaricales</taxon>
        <taxon>Marasmiineae</taxon>
        <taxon>Omphalotaceae</taxon>
        <taxon>Collybiopsis</taxon>
    </lineage>
</organism>
<evidence type="ECO:0000256" key="1">
    <source>
        <dbReference type="SAM" id="MobiDB-lite"/>
    </source>
</evidence>